<dbReference type="Gene3D" id="3.40.50.40">
    <property type="match status" value="1"/>
</dbReference>
<dbReference type="CDD" id="cd08964">
    <property type="entry name" value="L-asparaginase_II"/>
    <property type="match status" value="1"/>
</dbReference>
<dbReference type="Pfam" id="PF00710">
    <property type="entry name" value="Asparaginase"/>
    <property type="match status" value="1"/>
</dbReference>
<dbReference type="SUPFAM" id="SSF53774">
    <property type="entry name" value="Glutaminase/Asparaginase"/>
    <property type="match status" value="1"/>
</dbReference>
<dbReference type="PRINTS" id="PR00139">
    <property type="entry name" value="ASNGLNASE"/>
</dbReference>
<dbReference type="InterPro" id="IPR027474">
    <property type="entry name" value="L-asparaginase_N"/>
</dbReference>
<reference evidence="3 4" key="1">
    <citation type="submission" date="2019-12" db="EMBL/GenBank/DDBJ databases">
        <title>Corynebacterium sp. nov., isolated from feces of the Anser Albifrons in China.</title>
        <authorList>
            <person name="Liu Q."/>
        </authorList>
    </citation>
    <scope>NUCLEOTIDE SEQUENCE [LARGE SCALE GENOMIC DNA]</scope>
    <source>
        <strain evidence="3 4">4H37-19</strain>
    </source>
</reference>
<comment type="similarity">
    <text evidence="1">Belongs to the asparaginase 1 family.</text>
</comment>
<dbReference type="SFLD" id="SFLDS00057">
    <property type="entry name" value="Glutaminase/Asparaginase"/>
    <property type="match status" value="1"/>
</dbReference>
<dbReference type="PANTHER" id="PTHR11707:SF28">
    <property type="entry name" value="60 KDA LYSOPHOSPHOLIPASE"/>
    <property type="match status" value="1"/>
</dbReference>
<dbReference type="GO" id="GO:0004067">
    <property type="term" value="F:asparaginase activity"/>
    <property type="evidence" value="ECO:0007669"/>
    <property type="project" value="UniProtKB-UniRule"/>
</dbReference>
<dbReference type="InterPro" id="IPR004550">
    <property type="entry name" value="AsnASE_II"/>
</dbReference>
<keyword evidence="4" id="KW-1185">Reference proteome</keyword>
<dbReference type="PANTHER" id="PTHR11707">
    <property type="entry name" value="L-ASPARAGINASE"/>
    <property type="match status" value="1"/>
</dbReference>
<dbReference type="Proteomes" id="UP000516320">
    <property type="component" value="Chromosome"/>
</dbReference>
<keyword evidence="2" id="KW-0378">Hydrolase</keyword>
<dbReference type="SMART" id="SM00870">
    <property type="entry name" value="Asparaginase"/>
    <property type="match status" value="1"/>
</dbReference>
<name>A0A7H0SQF4_9CORY</name>
<accession>A0A7H0SQF4</accession>
<organism evidence="3 4">
    <name type="scientific">Corynebacterium poyangense</name>
    <dbReference type="NCBI Taxonomy" id="2684405"/>
    <lineage>
        <taxon>Bacteria</taxon>
        <taxon>Bacillati</taxon>
        <taxon>Actinomycetota</taxon>
        <taxon>Actinomycetes</taxon>
        <taxon>Mycobacteriales</taxon>
        <taxon>Corynebacteriaceae</taxon>
        <taxon>Corynebacterium</taxon>
    </lineage>
</organism>
<dbReference type="EMBL" id="CP046884">
    <property type="protein sequence ID" value="QNQ90779.1"/>
    <property type="molecule type" value="Genomic_DNA"/>
</dbReference>
<evidence type="ECO:0000256" key="2">
    <source>
        <dbReference type="ARBA" id="ARBA00022801"/>
    </source>
</evidence>
<dbReference type="InterPro" id="IPR037152">
    <property type="entry name" value="L-asparaginase_N_sf"/>
</dbReference>
<dbReference type="KEGG" id="cpoy:GP475_09085"/>
<evidence type="ECO:0000313" key="3">
    <source>
        <dbReference type="EMBL" id="QNQ90779.1"/>
    </source>
</evidence>
<gene>
    <name evidence="3" type="ORF">GP475_09085</name>
</gene>
<dbReference type="PIRSF" id="PIRSF001220">
    <property type="entry name" value="L-ASNase_gatD"/>
    <property type="match status" value="1"/>
</dbReference>
<dbReference type="InterPro" id="IPR027473">
    <property type="entry name" value="L-asparaginase_C"/>
</dbReference>
<dbReference type="PIRSF" id="PIRSF500176">
    <property type="entry name" value="L_ASNase"/>
    <property type="match status" value="1"/>
</dbReference>
<dbReference type="GO" id="GO:0006528">
    <property type="term" value="P:asparagine metabolic process"/>
    <property type="evidence" value="ECO:0007669"/>
    <property type="project" value="InterPro"/>
</dbReference>
<sequence length="316" mass="33695">MRDHVLFLATGGTISCCRDSGGALVPTKNSSELLELSRQCREFRCDLEVQTCDLAQLDSSSLDLAQLDKILDTIDHAWENPQTRGIVLSHGTDSLEETALALELFHHDPRPLVITGAMRPADDPLADGPRNLASALTYAADPRNLRQTVKVCFHSRFLAARGVWKKHTTDLDAFYGDEAATTPINYHEILGQRPKLSGIDVRIIHCYPGAPGRIINEAIAAGVDGIVVEAMGAGNVGQPMAEGIIRAREQHIPVVLGTRVPSGPIETIYGGAGGGATLGEAGVISAGRLHPSQARIALIAALAANVDPRLLLTQDS</sequence>
<dbReference type="Gene3D" id="3.40.50.1170">
    <property type="entry name" value="L-asparaginase, N-terminal domain"/>
    <property type="match status" value="1"/>
</dbReference>
<evidence type="ECO:0000313" key="4">
    <source>
        <dbReference type="Proteomes" id="UP000516320"/>
    </source>
</evidence>
<dbReference type="PROSITE" id="PS51732">
    <property type="entry name" value="ASN_GLN_ASE_3"/>
    <property type="match status" value="1"/>
</dbReference>
<dbReference type="InterPro" id="IPR040919">
    <property type="entry name" value="Asparaginase_C"/>
</dbReference>
<protein>
    <submittedName>
        <fullName evidence="3">Asparaginase</fullName>
    </submittedName>
</protein>
<dbReference type="InterPro" id="IPR036152">
    <property type="entry name" value="Asp/glu_Ase-like_sf"/>
</dbReference>
<dbReference type="Pfam" id="PF17763">
    <property type="entry name" value="Asparaginase_C"/>
    <property type="match status" value="1"/>
</dbReference>
<proteinExistence type="inferred from homology"/>
<dbReference type="RefSeq" id="WP_187974092.1">
    <property type="nucleotide sequence ID" value="NZ_CP046884.1"/>
</dbReference>
<dbReference type="AlphaFoldDB" id="A0A7H0SQF4"/>
<dbReference type="InterPro" id="IPR006034">
    <property type="entry name" value="Asparaginase/glutaminase-like"/>
</dbReference>
<evidence type="ECO:0000256" key="1">
    <source>
        <dbReference type="ARBA" id="ARBA00010518"/>
    </source>
</evidence>
<dbReference type="PROSITE" id="PS51257">
    <property type="entry name" value="PROKAR_LIPOPROTEIN"/>
    <property type="match status" value="1"/>
</dbReference>